<organism evidence="3 4">
    <name type="scientific">Anisodus tanguticus</name>
    <dbReference type="NCBI Taxonomy" id="243964"/>
    <lineage>
        <taxon>Eukaryota</taxon>
        <taxon>Viridiplantae</taxon>
        <taxon>Streptophyta</taxon>
        <taxon>Embryophyta</taxon>
        <taxon>Tracheophyta</taxon>
        <taxon>Spermatophyta</taxon>
        <taxon>Magnoliopsida</taxon>
        <taxon>eudicotyledons</taxon>
        <taxon>Gunneridae</taxon>
        <taxon>Pentapetalae</taxon>
        <taxon>asterids</taxon>
        <taxon>lamiids</taxon>
        <taxon>Solanales</taxon>
        <taxon>Solanaceae</taxon>
        <taxon>Solanoideae</taxon>
        <taxon>Hyoscyameae</taxon>
        <taxon>Anisodus</taxon>
    </lineage>
</organism>
<dbReference type="Gene3D" id="3.90.550.10">
    <property type="entry name" value="Spore Coat Polysaccharide Biosynthesis Protein SpsA, Chain A"/>
    <property type="match status" value="1"/>
</dbReference>
<dbReference type="PANTHER" id="PTHR32116:SF31">
    <property type="entry name" value="GALACTURONOSYLTRANSFERASE 8"/>
    <property type="match status" value="1"/>
</dbReference>
<feature type="transmembrane region" description="Helical" evidence="2">
    <location>
        <begin position="77"/>
        <end position="99"/>
    </location>
</feature>
<dbReference type="PANTHER" id="PTHR32116">
    <property type="entry name" value="GALACTURONOSYLTRANSFERASE 4-RELATED"/>
    <property type="match status" value="1"/>
</dbReference>
<evidence type="ECO:0000313" key="4">
    <source>
        <dbReference type="Proteomes" id="UP001291623"/>
    </source>
</evidence>
<dbReference type="EMBL" id="JAVYJV010000003">
    <property type="protein sequence ID" value="KAK4374791.1"/>
    <property type="molecule type" value="Genomic_DNA"/>
</dbReference>
<sequence length="101" mass="11729">MDEINNAAVVHFNGNMKPWLDIAMNQFRTLWSKYVDKENEYLLSILVTVESMLDGVNKLVLQASPVWLVTSPSHVKLVLNFNFFTSILVLAFFFFYFSLVF</sequence>
<keyword evidence="2" id="KW-0812">Transmembrane</keyword>
<protein>
    <recommendedName>
        <fullName evidence="5">Hexosyltransferase</fullName>
    </recommendedName>
</protein>
<dbReference type="AlphaFoldDB" id="A0AAE1SS71"/>
<reference evidence="3" key="1">
    <citation type="submission" date="2023-12" db="EMBL/GenBank/DDBJ databases">
        <title>Genome assembly of Anisodus tanguticus.</title>
        <authorList>
            <person name="Wang Y.-J."/>
        </authorList>
    </citation>
    <scope>NUCLEOTIDE SEQUENCE</scope>
    <source>
        <strain evidence="3">KB-2021</strain>
        <tissue evidence="3">Leaf</tissue>
    </source>
</reference>
<dbReference type="InterPro" id="IPR029044">
    <property type="entry name" value="Nucleotide-diphossugar_trans"/>
</dbReference>
<keyword evidence="4" id="KW-1185">Reference proteome</keyword>
<dbReference type="SUPFAM" id="SSF53448">
    <property type="entry name" value="Nucleotide-diphospho-sugar transferases"/>
    <property type="match status" value="1"/>
</dbReference>
<proteinExistence type="inferred from homology"/>
<dbReference type="Proteomes" id="UP001291623">
    <property type="component" value="Unassembled WGS sequence"/>
</dbReference>
<dbReference type="InterPro" id="IPR029993">
    <property type="entry name" value="GAUT"/>
</dbReference>
<dbReference type="GO" id="GO:0047262">
    <property type="term" value="F:polygalacturonate 4-alpha-galacturonosyltransferase activity"/>
    <property type="evidence" value="ECO:0007669"/>
    <property type="project" value="InterPro"/>
</dbReference>
<evidence type="ECO:0008006" key="5">
    <source>
        <dbReference type="Google" id="ProtNLM"/>
    </source>
</evidence>
<evidence type="ECO:0000256" key="1">
    <source>
        <dbReference type="ARBA" id="ARBA00006351"/>
    </source>
</evidence>
<accession>A0AAE1SS71</accession>
<keyword evidence="2" id="KW-1133">Transmembrane helix</keyword>
<comment type="caution">
    <text evidence="3">The sequence shown here is derived from an EMBL/GenBank/DDBJ whole genome shotgun (WGS) entry which is preliminary data.</text>
</comment>
<gene>
    <name evidence="3" type="ORF">RND71_005468</name>
</gene>
<evidence type="ECO:0000313" key="3">
    <source>
        <dbReference type="EMBL" id="KAK4374791.1"/>
    </source>
</evidence>
<keyword evidence="2" id="KW-0472">Membrane</keyword>
<comment type="similarity">
    <text evidence="1">Belongs to the glycosyltransferase 8 family.</text>
</comment>
<evidence type="ECO:0000256" key="2">
    <source>
        <dbReference type="SAM" id="Phobius"/>
    </source>
</evidence>
<name>A0AAE1SS71_9SOLA</name>